<dbReference type="EMBL" id="BNAR01000014">
    <property type="protein sequence ID" value="GHH54829.1"/>
    <property type="molecule type" value="Genomic_DNA"/>
</dbReference>
<evidence type="ECO:0000313" key="1">
    <source>
        <dbReference type="EMBL" id="GHH54829.1"/>
    </source>
</evidence>
<reference evidence="2" key="1">
    <citation type="journal article" date="2019" name="Int. J. Syst. Evol. Microbiol.">
        <title>The Global Catalogue of Microorganisms (GCM) 10K type strain sequencing project: providing services to taxonomists for standard genome sequencing and annotation.</title>
        <authorList>
            <consortium name="The Broad Institute Genomics Platform"/>
            <consortium name="The Broad Institute Genome Sequencing Center for Infectious Disease"/>
            <person name="Wu L."/>
            <person name="Ma J."/>
        </authorList>
    </citation>
    <scope>NUCLEOTIDE SEQUENCE [LARGE SCALE GENOMIC DNA]</scope>
    <source>
        <strain evidence="2">CGMCC 4.7367</strain>
    </source>
</reference>
<evidence type="ECO:0008006" key="3">
    <source>
        <dbReference type="Google" id="ProtNLM"/>
    </source>
</evidence>
<organism evidence="1 2">
    <name type="scientific">Lentzea cavernae</name>
    <dbReference type="NCBI Taxonomy" id="2020703"/>
    <lineage>
        <taxon>Bacteria</taxon>
        <taxon>Bacillati</taxon>
        <taxon>Actinomycetota</taxon>
        <taxon>Actinomycetes</taxon>
        <taxon>Pseudonocardiales</taxon>
        <taxon>Pseudonocardiaceae</taxon>
        <taxon>Lentzea</taxon>
    </lineage>
</organism>
<sequence>MSQVRFEVLVAWATFLSLLTNPLTREHLGRLVVLVGCEVEQDLFRTIDRLVPAVVHQGQREQDAAIPRFCVVELLRQRLRVLVERLERVPDRIPARRVTPRPQDQVGEMRHLGGACPLGQVEPLRVLHQDVELVARQVVAQVGAEHPFGLWRGQVPVQVAVPAVELLVLVAGQENHDMTVRHLFAEETAELGHDGTGVLRGAEVDEHERVLSHPAQPEFGALLDLDVFDGARLAMNVVQKTQRHRARTAGRCERQQLVDTQRLCGGVEAVRCGEPLPLPGQGGRQDLVTEHLPHEAVAGSDGDEIAARDGVVGPVDLDRGGHGLPPLMSRPATVLLSPRTLIRLEWSWRS</sequence>
<evidence type="ECO:0000313" key="2">
    <source>
        <dbReference type="Proteomes" id="UP000605568"/>
    </source>
</evidence>
<name>A0ABQ3MQA2_9PSEU</name>
<dbReference type="Proteomes" id="UP000605568">
    <property type="component" value="Unassembled WGS sequence"/>
</dbReference>
<comment type="caution">
    <text evidence="1">The sequence shown here is derived from an EMBL/GenBank/DDBJ whole genome shotgun (WGS) entry which is preliminary data.</text>
</comment>
<accession>A0ABQ3MQA2</accession>
<proteinExistence type="predicted"/>
<keyword evidence="2" id="KW-1185">Reference proteome</keyword>
<protein>
    <recommendedName>
        <fullName evidence="3">Secreted protein</fullName>
    </recommendedName>
</protein>
<gene>
    <name evidence="1" type="ORF">GCM10017774_70390</name>
</gene>